<feature type="domain" description="HTH iclR-type" evidence="4">
    <location>
        <begin position="11"/>
        <end position="71"/>
    </location>
</feature>
<dbReference type="InterPro" id="IPR050707">
    <property type="entry name" value="HTH_MetabolicPath_Reg"/>
</dbReference>
<dbReference type="EMBL" id="AZAC01000002">
    <property type="protein sequence ID" value="KIX15748.1"/>
    <property type="molecule type" value="Genomic_DNA"/>
</dbReference>
<dbReference type="PANTHER" id="PTHR30136">
    <property type="entry name" value="HELIX-TURN-HELIX TRANSCRIPTIONAL REGULATOR, ICLR FAMILY"/>
    <property type="match status" value="1"/>
</dbReference>
<dbReference type="InterPro" id="IPR014757">
    <property type="entry name" value="Tscrpt_reg_IclR_C"/>
</dbReference>
<evidence type="ECO:0000313" key="6">
    <source>
        <dbReference type="EMBL" id="KIX15748.1"/>
    </source>
</evidence>
<organism evidence="6 7">
    <name type="scientific">Dethiosulfatarculus sandiegensis</name>
    <dbReference type="NCBI Taxonomy" id="1429043"/>
    <lineage>
        <taxon>Bacteria</taxon>
        <taxon>Pseudomonadati</taxon>
        <taxon>Thermodesulfobacteriota</taxon>
        <taxon>Desulfarculia</taxon>
        <taxon>Desulfarculales</taxon>
        <taxon>Desulfarculaceae</taxon>
        <taxon>Dethiosulfatarculus</taxon>
    </lineage>
</organism>
<dbReference type="PANTHER" id="PTHR30136:SF24">
    <property type="entry name" value="HTH-TYPE TRANSCRIPTIONAL REPRESSOR ALLR"/>
    <property type="match status" value="1"/>
</dbReference>
<dbReference type="Pfam" id="PF01614">
    <property type="entry name" value="IclR_C"/>
    <property type="match status" value="1"/>
</dbReference>
<dbReference type="SUPFAM" id="SSF55781">
    <property type="entry name" value="GAF domain-like"/>
    <property type="match status" value="1"/>
</dbReference>
<dbReference type="InterPro" id="IPR029016">
    <property type="entry name" value="GAF-like_dom_sf"/>
</dbReference>
<dbReference type="AlphaFoldDB" id="A0A0D2HZN3"/>
<reference evidence="6 7" key="1">
    <citation type="submission" date="2013-11" db="EMBL/GenBank/DDBJ databases">
        <title>Metagenomic analysis of a methanogenic consortium involved in long chain n-alkane degradation.</title>
        <authorList>
            <person name="Davidova I.A."/>
            <person name="Callaghan A.V."/>
            <person name="Wawrik B."/>
            <person name="Pruitt S."/>
            <person name="Marks C."/>
            <person name="Duncan K.E."/>
            <person name="Suflita J.M."/>
        </authorList>
    </citation>
    <scope>NUCLEOTIDE SEQUENCE [LARGE SCALE GENOMIC DNA]</scope>
    <source>
        <strain evidence="6 7">SPR</strain>
    </source>
</reference>
<keyword evidence="7" id="KW-1185">Reference proteome</keyword>
<evidence type="ECO:0000259" key="5">
    <source>
        <dbReference type="PROSITE" id="PS51078"/>
    </source>
</evidence>
<dbReference type="GO" id="GO:0003700">
    <property type="term" value="F:DNA-binding transcription factor activity"/>
    <property type="evidence" value="ECO:0007669"/>
    <property type="project" value="TreeGrafter"/>
</dbReference>
<evidence type="ECO:0000256" key="3">
    <source>
        <dbReference type="ARBA" id="ARBA00023163"/>
    </source>
</evidence>
<sequence>MTEEKQNRQLASTLLKGLNMLELLAANKELSVTEVSRLTGQSRSSCHRLLATLEAGDYIYKTDNHRYRVGLKVLELAGKISREIPIKKAAAPYLQTLAAKFRETINLGYWDGGKVIHLDKVESNEILTSDPRIGSEALGHCTALGKVCLAFLNQQALEALLDRYHFTALTPHTITSRMEFLEELKEVREQGFALDKEELSLGLKCVAAPIFDFSGQITGAISISAPAARMEESLLEKAVTSLTETCRKLSRELGAK</sequence>
<dbReference type="GO" id="GO:0003677">
    <property type="term" value="F:DNA binding"/>
    <property type="evidence" value="ECO:0007669"/>
    <property type="project" value="UniProtKB-KW"/>
</dbReference>
<dbReference type="FunCoup" id="A0A0D2HZN3">
    <property type="interactions" value="117"/>
</dbReference>
<keyword evidence="3" id="KW-0804">Transcription</keyword>
<dbReference type="InterPro" id="IPR005471">
    <property type="entry name" value="Tscrpt_reg_IclR_N"/>
</dbReference>
<dbReference type="Pfam" id="PF09339">
    <property type="entry name" value="HTH_IclR"/>
    <property type="match status" value="1"/>
</dbReference>
<dbReference type="Gene3D" id="1.10.10.10">
    <property type="entry name" value="Winged helix-like DNA-binding domain superfamily/Winged helix DNA-binding domain"/>
    <property type="match status" value="1"/>
</dbReference>
<evidence type="ECO:0000313" key="7">
    <source>
        <dbReference type="Proteomes" id="UP000032233"/>
    </source>
</evidence>
<dbReference type="SMART" id="SM00346">
    <property type="entry name" value="HTH_ICLR"/>
    <property type="match status" value="1"/>
</dbReference>
<dbReference type="InParanoid" id="A0A0D2HZN3"/>
<dbReference type="Gene3D" id="3.30.450.40">
    <property type="match status" value="1"/>
</dbReference>
<dbReference type="OrthoDB" id="13103at2"/>
<name>A0A0D2HZN3_9BACT</name>
<keyword evidence="1" id="KW-0805">Transcription regulation</keyword>
<dbReference type="InterPro" id="IPR036390">
    <property type="entry name" value="WH_DNA-bd_sf"/>
</dbReference>
<evidence type="ECO:0000259" key="4">
    <source>
        <dbReference type="PROSITE" id="PS51077"/>
    </source>
</evidence>
<keyword evidence="2" id="KW-0238">DNA-binding</keyword>
<proteinExistence type="predicted"/>
<gene>
    <name evidence="6" type="ORF">X474_02955</name>
</gene>
<protein>
    <recommendedName>
        <fullName evidence="8">IclR family transcriptional regulator</fullName>
    </recommendedName>
</protein>
<feature type="domain" description="IclR-ED" evidence="5">
    <location>
        <begin position="72"/>
        <end position="255"/>
    </location>
</feature>
<evidence type="ECO:0000256" key="1">
    <source>
        <dbReference type="ARBA" id="ARBA00023015"/>
    </source>
</evidence>
<dbReference type="SUPFAM" id="SSF46785">
    <property type="entry name" value="Winged helix' DNA-binding domain"/>
    <property type="match status" value="1"/>
</dbReference>
<evidence type="ECO:0000256" key="2">
    <source>
        <dbReference type="ARBA" id="ARBA00023125"/>
    </source>
</evidence>
<dbReference type="InterPro" id="IPR036388">
    <property type="entry name" value="WH-like_DNA-bd_sf"/>
</dbReference>
<evidence type="ECO:0008006" key="8">
    <source>
        <dbReference type="Google" id="ProtNLM"/>
    </source>
</evidence>
<dbReference type="STRING" id="1429043.X474_02955"/>
<dbReference type="GO" id="GO:0045892">
    <property type="term" value="P:negative regulation of DNA-templated transcription"/>
    <property type="evidence" value="ECO:0007669"/>
    <property type="project" value="TreeGrafter"/>
</dbReference>
<accession>A0A0D2HZN3</accession>
<comment type="caution">
    <text evidence="6">The sequence shown here is derived from an EMBL/GenBank/DDBJ whole genome shotgun (WGS) entry which is preliminary data.</text>
</comment>
<dbReference type="PROSITE" id="PS51077">
    <property type="entry name" value="HTH_ICLR"/>
    <property type="match status" value="1"/>
</dbReference>
<dbReference type="PROSITE" id="PS51078">
    <property type="entry name" value="ICLR_ED"/>
    <property type="match status" value="1"/>
</dbReference>
<dbReference type="RefSeq" id="WP_044346561.1">
    <property type="nucleotide sequence ID" value="NZ_AZAC01000002.1"/>
</dbReference>
<dbReference type="Proteomes" id="UP000032233">
    <property type="component" value="Unassembled WGS sequence"/>
</dbReference>